<name>A0A2J6PUU8_9HELO</name>
<dbReference type="OrthoDB" id="2013972at2759"/>
<dbReference type="InterPro" id="IPR029063">
    <property type="entry name" value="SAM-dependent_MTases_sf"/>
</dbReference>
<dbReference type="AlphaFoldDB" id="A0A2J6PUU8"/>
<accession>A0A2J6PUU8</accession>
<dbReference type="PANTHER" id="PTHR43591">
    <property type="entry name" value="METHYLTRANSFERASE"/>
    <property type="match status" value="1"/>
</dbReference>
<organism evidence="2 3">
    <name type="scientific">Hyaloscypha hepaticicola</name>
    <dbReference type="NCBI Taxonomy" id="2082293"/>
    <lineage>
        <taxon>Eukaryota</taxon>
        <taxon>Fungi</taxon>
        <taxon>Dikarya</taxon>
        <taxon>Ascomycota</taxon>
        <taxon>Pezizomycotina</taxon>
        <taxon>Leotiomycetes</taxon>
        <taxon>Helotiales</taxon>
        <taxon>Hyaloscyphaceae</taxon>
        <taxon>Hyaloscypha</taxon>
    </lineage>
</organism>
<dbReference type="PANTHER" id="PTHR43591:SF31">
    <property type="entry name" value="LAEA-LIKE, PUTATIVE (AFU_ORTHOLOGUE AFUA_8G01930)-RELATED"/>
    <property type="match status" value="1"/>
</dbReference>
<evidence type="ECO:0000313" key="3">
    <source>
        <dbReference type="Proteomes" id="UP000235672"/>
    </source>
</evidence>
<dbReference type="CDD" id="cd02440">
    <property type="entry name" value="AdoMet_MTases"/>
    <property type="match status" value="1"/>
</dbReference>
<dbReference type="STRING" id="1745343.A0A2J6PUU8"/>
<evidence type="ECO:0000313" key="2">
    <source>
        <dbReference type="EMBL" id="PMD17801.1"/>
    </source>
</evidence>
<dbReference type="Pfam" id="PF13489">
    <property type="entry name" value="Methyltransf_23"/>
    <property type="match status" value="1"/>
</dbReference>
<dbReference type="Proteomes" id="UP000235672">
    <property type="component" value="Unassembled WGS sequence"/>
</dbReference>
<proteinExistence type="predicted"/>
<dbReference type="GO" id="GO:0008168">
    <property type="term" value="F:methyltransferase activity"/>
    <property type="evidence" value="ECO:0007669"/>
    <property type="project" value="UniProtKB-KW"/>
</dbReference>
<dbReference type="Gene3D" id="3.40.50.150">
    <property type="entry name" value="Vaccinia Virus protein VP39"/>
    <property type="match status" value="1"/>
</dbReference>
<evidence type="ECO:0000256" key="1">
    <source>
        <dbReference type="SAM" id="MobiDB-lite"/>
    </source>
</evidence>
<feature type="compositionally biased region" description="Low complexity" evidence="1">
    <location>
        <begin position="9"/>
        <end position="33"/>
    </location>
</feature>
<reference evidence="2 3" key="1">
    <citation type="submission" date="2016-05" db="EMBL/GenBank/DDBJ databases">
        <title>A degradative enzymes factory behind the ericoid mycorrhizal symbiosis.</title>
        <authorList>
            <consortium name="DOE Joint Genome Institute"/>
            <person name="Martino E."/>
            <person name="Morin E."/>
            <person name="Grelet G."/>
            <person name="Kuo A."/>
            <person name="Kohler A."/>
            <person name="Daghino S."/>
            <person name="Barry K."/>
            <person name="Choi C."/>
            <person name="Cichocki N."/>
            <person name="Clum A."/>
            <person name="Copeland A."/>
            <person name="Hainaut M."/>
            <person name="Haridas S."/>
            <person name="Labutti K."/>
            <person name="Lindquist E."/>
            <person name="Lipzen A."/>
            <person name="Khouja H.-R."/>
            <person name="Murat C."/>
            <person name="Ohm R."/>
            <person name="Olson A."/>
            <person name="Spatafora J."/>
            <person name="Veneault-Fourrey C."/>
            <person name="Henrissat B."/>
            <person name="Grigoriev I."/>
            <person name="Martin F."/>
            <person name="Perotto S."/>
        </authorList>
    </citation>
    <scope>NUCLEOTIDE SEQUENCE [LARGE SCALE GENOMIC DNA]</scope>
    <source>
        <strain evidence="2 3">UAMH 7357</strain>
    </source>
</reference>
<protein>
    <submittedName>
        <fullName evidence="2">S-adenosyl-L-methionine-dependent methyltransferase</fullName>
    </submittedName>
</protein>
<dbReference type="SUPFAM" id="SSF53335">
    <property type="entry name" value="S-adenosyl-L-methionine-dependent methyltransferases"/>
    <property type="match status" value="1"/>
</dbReference>
<keyword evidence="2" id="KW-0808">Transferase</keyword>
<dbReference type="GO" id="GO:0032259">
    <property type="term" value="P:methylation"/>
    <property type="evidence" value="ECO:0007669"/>
    <property type="project" value="UniProtKB-KW"/>
</dbReference>
<dbReference type="EMBL" id="KZ613497">
    <property type="protein sequence ID" value="PMD17801.1"/>
    <property type="molecule type" value="Genomic_DNA"/>
</dbReference>
<sequence>MSASEPHEAVTPAVPAGAAPEAEAPVTTESEAPIATQVLAPDETFDDNDSAIGEDSFSSTASIASSIFKFRVENGRTYNGYGDRTYFMPNDEIERDRLDLQHHLFQLMFRGKIFTAPVERTKLHRVLDVGTGTGIWAIDMGEAYPEAEVYGVDVSPIQPQFMPPNVKFEIDDLEKPWTFSEGFDFIFSRMITGSFANWKEYIYRCFEFTNPGGYLELQDICLPIHCDDDTLKGTNLEKYGELMLEGSVKLGVALNSALTTKKLMKDAGFVDVVEVIYKWPLNRWPANKHMKEIGLWAHEVTISNLSGLSTALFTHGLGWRTEELEVFLADVRKDMKNSRIHSYWPIYVVHGRKPAVVKE</sequence>
<keyword evidence="3" id="KW-1185">Reference proteome</keyword>
<feature type="region of interest" description="Disordered" evidence="1">
    <location>
        <begin position="1"/>
        <end position="33"/>
    </location>
</feature>
<gene>
    <name evidence="2" type="ORF">NA56DRAFT_648281</name>
</gene>
<keyword evidence="2" id="KW-0489">Methyltransferase</keyword>